<name>A0A6A6JHD5_WESOR</name>
<protein>
    <submittedName>
        <fullName evidence="2">Uncharacterized protein</fullName>
    </submittedName>
</protein>
<reference evidence="2" key="1">
    <citation type="journal article" date="2020" name="Stud. Mycol.">
        <title>101 Dothideomycetes genomes: a test case for predicting lifestyles and emergence of pathogens.</title>
        <authorList>
            <person name="Haridas S."/>
            <person name="Albert R."/>
            <person name="Binder M."/>
            <person name="Bloem J."/>
            <person name="Labutti K."/>
            <person name="Salamov A."/>
            <person name="Andreopoulos B."/>
            <person name="Baker S."/>
            <person name="Barry K."/>
            <person name="Bills G."/>
            <person name="Bluhm B."/>
            <person name="Cannon C."/>
            <person name="Castanera R."/>
            <person name="Culley D."/>
            <person name="Daum C."/>
            <person name="Ezra D."/>
            <person name="Gonzalez J."/>
            <person name="Henrissat B."/>
            <person name="Kuo A."/>
            <person name="Liang C."/>
            <person name="Lipzen A."/>
            <person name="Lutzoni F."/>
            <person name="Magnuson J."/>
            <person name="Mondo S."/>
            <person name="Nolan M."/>
            <person name="Ohm R."/>
            <person name="Pangilinan J."/>
            <person name="Park H.-J."/>
            <person name="Ramirez L."/>
            <person name="Alfaro M."/>
            <person name="Sun H."/>
            <person name="Tritt A."/>
            <person name="Yoshinaga Y."/>
            <person name="Zwiers L.-H."/>
            <person name="Turgeon B."/>
            <person name="Goodwin S."/>
            <person name="Spatafora J."/>
            <person name="Crous P."/>
            <person name="Grigoriev I."/>
        </authorList>
    </citation>
    <scope>NUCLEOTIDE SEQUENCE</scope>
    <source>
        <strain evidence="2">CBS 379.55</strain>
    </source>
</reference>
<accession>A0A6A6JHD5</accession>
<dbReference type="AlphaFoldDB" id="A0A6A6JHD5"/>
<feature type="compositionally biased region" description="Polar residues" evidence="1">
    <location>
        <begin position="81"/>
        <end position="92"/>
    </location>
</feature>
<feature type="region of interest" description="Disordered" evidence="1">
    <location>
        <begin position="63"/>
        <end position="120"/>
    </location>
</feature>
<dbReference type="GeneID" id="54556168"/>
<keyword evidence="3" id="KW-1185">Reference proteome</keyword>
<evidence type="ECO:0000313" key="2">
    <source>
        <dbReference type="EMBL" id="KAF2275625.1"/>
    </source>
</evidence>
<organism evidence="2 3">
    <name type="scientific">Westerdykella ornata</name>
    <dbReference type="NCBI Taxonomy" id="318751"/>
    <lineage>
        <taxon>Eukaryota</taxon>
        <taxon>Fungi</taxon>
        <taxon>Dikarya</taxon>
        <taxon>Ascomycota</taxon>
        <taxon>Pezizomycotina</taxon>
        <taxon>Dothideomycetes</taxon>
        <taxon>Pleosporomycetidae</taxon>
        <taxon>Pleosporales</taxon>
        <taxon>Sporormiaceae</taxon>
        <taxon>Westerdykella</taxon>
    </lineage>
</organism>
<proteinExistence type="predicted"/>
<evidence type="ECO:0000313" key="3">
    <source>
        <dbReference type="Proteomes" id="UP000800097"/>
    </source>
</evidence>
<dbReference type="RefSeq" id="XP_033653164.1">
    <property type="nucleotide sequence ID" value="XM_033802993.1"/>
</dbReference>
<gene>
    <name evidence="2" type="ORF">EI97DRAFT_66260</name>
</gene>
<evidence type="ECO:0000256" key="1">
    <source>
        <dbReference type="SAM" id="MobiDB-lite"/>
    </source>
</evidence>
<sequence>MHRCFYRYSRIASVPYVSPSPIRRRSLAFHLASNKPRPPFPTLITCPVHPRLILPSFHPALKHHRPPLRLTPTHSRCSRPRGNQTTQQASNTRSGRSPGPPPSFPRDPLPIPWTGKETQHNTTHTLPVFFRILPFSRRPVKTLEKLKSPPHLKISISIAKVPKHPTVFPTLHTPNKFRRRHSLRPSVLQTVTGMIRDKGRPKQ</sequence>
<feature type="compositionally biased region" description="Pro residues" evidence="1">
    <location>
        <begin position="98"/>
        <end position="111"/>
    </location>
</feature>
<dbReference type="EMBL" id="ML986496">
    <property type="protein sequence ID" value="KAF2275625.1"/>
    <property type="molecule type" value="Genomic_DNA"/>
</dbReference>
<dbReference type="Proteomes" id="UP000800097">
    <property type="component" value="Unassembled WGS sequence"/>
</dbReference>